<gene>
    <name evidence="6" type="ORF">AB1Y20_011175</name>
</gene>
<dbReference type="InterPro" id="IPR011760">
    <property type="entry name" value="PsdUridine_synth_TruD_insert"/>
</dbReference>
<dbReference type="AlphaFoldDB" id="A0AB34ILT8"/>
<feature type="region of interest" description="Disordered" evidence="4">
    <location>
        <begin position="152"/>
        <end position="181"/>
    </location>
</feature>
<dbReference type="Pfam" id="PF01142">
    <property type="entry name" value="TruD"/>
    <property type="match status" value="1"/>
</dbReference>
<name>A0AB34ILT8_PRYPA</name>
<keyword evidence="2" id="KW-0819">tRNA processing</keyword>
<feature type="compositionally biased region" description="Basic and acidic residues" evidence="4">
    <location>
        <begin position="152"/>
        <end position="166"/>
    </location>
</feature>
<keyword evidence="7" id="KW-1185">Reference proteome</keyword>
<evidence type="ECO:0000256" key="2">
    <source>
        <dbReference type="ARBA" id="ARBA00022694"/>
    </source>
</evidence>
<dbReference type="SUPFAM" id="SSF55120">
    <property type="entry name" value="Pseudouridine synthase"/>
    <property type="match status" value="1"/>
</dbReference>
<dbReference type="PROSITE" id="PS01268">
    <property type="entry name" value="UPF0024"/>
    <property type="match status" value="1"/>
</dbReference>
<dbReference type="InterPro" id="IPR020103">
    <property type="entry name" value="PsdUridine_synth_cat_dom_sf"/>
</dbReference>
<dbReference type="GO" id="GO:0001522">
    <property type="term" value="P:pseudouridine synthesis"/>
    <property type="evidence" value="ECO:0007669"/>
    <property type="project" value="InterPro"/>
</dbReference>
<dbReference type="PANTHER" id="PTHR13326">
    <property type="entry name" value="TRNA PSEUDOURIDINE SYNTHASE D"/>
    <property type="match status" value="1"/>
</dbReference>
<reference evidence="6 7" key="1">
    <citation type="journal article" date="2024" name="Science">
        <title>Giant polyketide synthase enzymes in the biosynthesis of giant marine polyether toxins.</title>
        <authorList>
            <person name="Fallon T.R."/>
            <person name="Shende V.V."/>
            <person name="Wierzbicki I.H."/>
            <person name="Pendleton A.L."/>
            <person name="Watervoot N.F."/>
            <person name="Auber R.P."/>
            <person name="Gonzalez D.J."/>
            <person name="Wisecaver J.H."/>
            <person name="Moore B.S."/>
        </authorList>
    </citation>
    <scope>NUCLEOTIDE SEQUENCE [LARGE SCALE GENOMIC DNA]</scope>
    <source>
        <strain evidence="6 7">12B1</strain>
    </source>
</reference>
<keyword evidence="3" id="KW-0413">Isomerase</keyword>
<dbReference type="PANTHER" id="PTHR13326:SF21">
    <property type="entry name" value="PSEUDOURIDYLATE SYNTHASE PUS7L"/>
    <property type="match status" value="1"/>
</dbReference>
<organism evidence="6 7">
    <name type="scientific">Prymnesium parvum</name>
    <name type="common">Toxic golden alga</name>
    <dbReference type="NCBI Taxonomy" id="97485"/>
    <lineage>
        <taxon>Eukaryota</taxon>
        <taxon>Haptista</taxon>
        <taxon>Haptophyta</taxon>
        <taxon>Prymnesiophyceae</taxon>
        <taxon>Prymnesiales</taxon>
        <taxon>Prymnesiaceae</taxon>
        <taxon>Prymnesium</taxon>
    </lineage>
</organism>
<dbReference type="InterPro" id="IPR020119">
    <property type="entry name" value="PsdUridine_synth_TruD_CS"/>
</dbReference>
<dbReference type="GO" id="GO:0003723">
    <property type="term" value="F:RNA binding"/>
    <property type="evidence" value="ECO:0007669"/>
    <property type="project" value="InterPro"/>
</dbReference>
<accession>A0AB34ILT8</accession>
<dbReference type="CDD" id="cd02576">
    <property type="entry name" value="PseudoU_synth_ScPUS7"/>
    <property type="match status" value="1"/>
</dbReference>
<comment type="caution">
    <text evidence="6">The sequence shown here is derived from an EMBL/GenBank/DDBJ whole genome shotgun (WGS) entry which is preliminary data.</text>
</comment>
<evidence type="ECO:0000259" key="5">
    <source>
        <dbReference type="PROSITE" id="PS50984"/>
    </source>
</evidence>
<dbReference type="PROSITE" id="PS50984">
    <property type="entry name" value="TRUD"/>
    <property type="match status" value="1"/>
</dbReference>
<dbReference type="InterPro" id="IPR042214">
    <property type="entry name" value="TruD_catalytic"/>
</dbReference>
<dbReference type="NCBIfam" id="TIGR00094">
    <property type="entry name" value="tRNA_TruD_broad"/>
    <property type="match status" value="1"/>
</dbReference>
<dbReference type="GO" id="GO:0008033">
    <property type="term" value="P:tRNA processing"/>
    <property type="evidence" value="ECO:0007669"/>
    <property type="project" value="UniProtKB-KW"/>
</dbReference>
<proteinExistence type="inferred from homology"/>
<dbReference type="Gene3D" id="3.30.2350.20">
    <property type="entry name" value="TruD, catalytic domain"/>
    <property type="match status" value="2"/>
</dbReference>
<dbReference type="GO" id="GO:0005634">
    <property type="term" value="C:nucleus"/>
    <property type="evidence" value="ECO:0007669"/>
    <property type="project" value="TreeGrafter"/>
</dbReference>
<protein>
    <recommendedName>
        <fullName evidence="5">TRUD domain-containing protein</fullName>
    </recommendedName>
</protein>
<sequence length="654" mass="70171">MYASSLAEPSVGILELATSTPAFRAVTKQRYSDFIVHEISPQGREVRLTSLAQPPPPPPAASHGPSADGVAALVAALGEESARRAIALHARLHAEEEAAGEAEAEVVCAPAEDKEVRRAQHLAVKTHLGGVVSDTVEAAGGKCVRLQLKREVRQAERRQRQAESRAGKGGGKRRRVDDRDEWPAEAQGRSYLAFTLYKENRDTLDALGQIARALRLNPNLFTFAGTKDRRAVTTQRVTAFRVTADRLCHLMGKAPFGDSVLVGDVEYAAAPLRLGMHQGNRFTIVLRDVDCEPPALVAAIGALDARGFINYFGLQRFGSNAEAPTHHVGALLLRGDFKGAVELLLAARPGERDDERAARELWARTRDAAAVLPVLPRRMNIERALLEGLRDQGGNNYAAAYGRLPRALRMMYAHAFQSYLWNHAASERVRLHGVDGAVAGDLVLPGGAAEAAEAAAEAGGEEAAAEAGWEAAAAEEAAEGEVGGGEARVHVVSEEEAARGAYSIDEVVLPLLGAQSTLPANGAARSYEERLALHGVSRDSFVSRHGMHLAGGYRKLLQRPRELRYQIFRYNDPTLPLAATDLAKLRGEPEPAGEAGGKWVACRLEFTLPPSSYATMCLRELTKQPTDLAHQQMLNANSTGASSSAQEHSAAAAS</sequence>
<comment type="similarity">
    <text evidence="1">Belongs to the pseudouridine synthase TruD family.</text>
</comment>
<evidence type="ECO:0000256" key="1">
    <source>
        <dbReference type="ARBA" id="ARBA00007953"/>
    </source>
</evidence>
<evidence type="ECO:0000313" key="6">
    <source>
        <dbReference type="EMBL" id="KAL1503112.1"/>
    </source>
</evidence>
<feature type="domain" description="TRUD" evidence="5">
    <location>
        <begin position="307"/>
        <end position="559"/>
    </location>
</feature>
<dbReference type="EMBL" id="JBGBPQ010000022">
    <property type="protein sequence ID" value="KAL1503112.1"/>
    <property type="molecule type" value="Genomic_DNA"/>
</dbReference>
<evidence type="ECO:0000256" key="4">
    <source>
        <dbReference type="SAM" id="MobiDB-lite"/>
    </source>
</evidence>
<dbReference type="PIRSF" id="PIRSF037016">
    <property type="entry name" value="Pseudouridin_synth_euk_prd"/>
    <property type="match status" value="1"/>
</dbReference>
<dbReference type="Proteomes" id="UP001515480">
    <property type="component" value="Unassembled WGS sequence"/>
</dbReference>
<dbReference type="InterPro" id="IPR001656">
    <property type="entry name" value="PsdUridine_synth_TruD"/>
</dbReference>
<evidence type="ECO:0000313" key="7">
    <source>
        <dbReference type="Proteomes" id="UP001515480"/>
    </source>
</evidence>
<dbReference type="GO" id="GO:0009982">
    <property type="term" value="F:pseudouridine synthase activity"/>
    <property type="evidence" value="ECO:0007669"/>
    <property type="project" value="InterPro"/>
</dbReference>
<evidence type="ECO:0000256" key="3">
    <source>
        <dbReference type="ARBA" id="ARBA00023235"/>
    </source>
</evidence>